<dbReference type="EMBL" id="LR217715">
    <property type="protein sequence ID" value="VFP83173.1"/>
    <property type="molecule type" value="Genomic_DNA"/>
</dbReference>
<name>A0A451DA33_9GAMM</name>
<dbReference type="EC" id="2.1.1.297" evidence="5"/>
<protein>
    <recommendedName>
        <fullName evidence="5">Release factor glutamine methyltransferase</fullName>
        <shortName evidence="5">RF MTase</shortName>
        <ecNumber evidence="5">2.1.1.297</ecNumber>
    </recommendedName>
    <alternativeName>
        <fullName evidence="5">N5-glutamine methyltransferase PrmC</fullName>
    </alternativeName>
    <alternativeName>
        <fullName evidence="5">Protein-(glutamine-N5) MTase PrmC</fullName>
    </alternativeName>
    <alternativeName>
        <fullName evidence="5">Protein-glutamine N-methyltransferase PrmC</fullName>
    </alternativeName>
</protein>
<dbReference type="PANTHER" id="PTHR18895">
    <property type="entry name" value="HEMK METHYLTRANSFERASE"/>
    <property type="match status" value="1"/>
</dbReference>
<sequence>MKISDWMHTAKKQLVNSDKPKRDLEILLGMVTGKSRAWLMAYDDSTLTTCALMTLTNLVERRAIGEPMAYLIGEREFWSLPLKVTPDTMIPRPDTEIVVEQTLIRMTNASCSILDLGTGSGAIALAIASERKNCHVLGIDCIRSVIDLAKYNALKLGINNASFRLGRWFSTIQDQKFAIIVSNPPYIDISDLHLLEGDLRFEPKSALISGNHGLADIALIIAEAGKHLIHGGWLLLEHGWQQGNIIRHMMRKYGFVNIKTAQDYGGHERVTLGRYR</sequence>
<dbReference type="OrthoDB" id="9800643at2"/>
<feature type="binding site" evidence="5">
    <location>
        <position position="183"/>
    </location>
    <ligand>
        <name>S-adenosyl-L-methionine</name>
        <dbReference type="ChEBI" id="CHEBI:59789"/>
    </ligand>
</feature>
<dbReference type="InterPro" id="IPR050320">
    <property type="entry name" value="N5-glutamine_MTase"/>
</dbReference>
<dbReference type="Pfam" id="PF17827">
    <property type="entry name" value="PrmC_N"/>
    <property type="match status" value="1"/>
</dbReference>
<feature type="binding site" evidence="5">
    <location>
        <begin position="183"/>
        <end position="186"/>
    </location>
    <ligand>
        <name>substrate</name>
    </ligand>
</feature>
<evidence type="ECO:0000256" key="4">
    <source>
        <dbReference type="ARBA" id="ARBA00048391"/>
    </source>
</evidence>
<proteinExistence type="inferred from homology"/>
<gene>
    <name evidence="5 8" type="primary">prmC</name>
    <name evidence="8" type="ORF">ERCIKOCA2762_410</name>
</gene>
<dbReference type="GO" id="GO:0032259">
    <property type="term" value="P:methylation"/>
    <property type="evidence" value="ECO:0007669"/>
    <property type="project" value="UniProtKB-KW"/>
</dbReference>
<evidence type="ECO:0000256" key="1">
    <source>
        <dbReference type="ARBA" id="ARBA00022603"/>
    </source>
</evidence>
<dbReference type="Proteomes" id="UP000294368">
    <property type="component" value="Chromosome"/>
</dbReference>
<dbReference type="RefSeq" id="WP_157988543.1">
    <property type="nucleotide sequence ID" value="NZ_LR217715.1"/>
</dbReference>
<dbReference type="InterPro" id="IPR025714">
    <property type="entry name" value="Methyltranfer_dom"/>
</dbReference>
<comment type="similarity">
    <text evidence="5">Belongs to the protein N5-glutamine methyltransferase family. PrmC subfamily.</text>
</comment>
<dbReference type="InterPro" id="IPR004556">
    <property type="entry name" value="HemK-like"/>
</dbReference>
<dbReference type="HAMAP" id="MF_02126">
    <property type="entry name" value="RF_methyltr_PrmC"/>
    <property type="match status" value="1"/>
</dbReference>
<comment type="function">
    <text evidence="5">Methylates the class 1 translation termination release factors RF1/PrfA and RF2/PrfB on the glutamine residue of the universally conserved GGQ motif.</text>
</comment>
<accession>A0A451DA33</accession>
<dbReference type="InterPro" id="IPR002052">
    <property type="entry name" value="DNA_methylase_N6_adenine_CS"/>
</dbReference>
<evidence type="ECO:0000256" key="2">
    <source>
        <dbReference type="ARBA" id="ARBA00022679"/>
    </source>
</evidence>
<dbReference type="PROSITE" id="PS00092">
    <property type="entry name" value="N6_MTASE"/>
    <property type="match status" value="1"/>
</dbReference>
<evidence type="ECO:0000256" key="3">
    <source>
        <dbReference type="ARBA" id="ARBA00022691"/>
    </source>
</evidence>
<evidence type="ECO:0000259" key="6">
    <source>
        <dbReference type="Pfam" id="PF13847"/>
    </source>
</evidence>
<dbReference type="GO" id="GO:0003676">
    <property type="term" value="F:nucleic acid binding"/>
    <property type="evidence" value="ECO:0007669"/>
    <property type="project" value="InterPro"/>
</dbReference>
<dbReference type="SUPFAM" id="SSF53335">
    <property type="entry name" value="S-adenosyl-L-methionine-dependent methyltransferases"/>
    <property type="match status" value="1"/>
</dbReference>
<dbReference type="InterPro" id="IPR040758">
    <property type="entry name" value="PrmC_N"/>
</dbReference>
<keyword evidence="1 5" id="KW-0489">Methyltransferase</keyword>
<keyword evidence="3 5" id="KW-0949">S-adenosyl-L-methionine</keyword>
<feature type="binding site" evidence="5">
    <location>
        <begin position="117"/>
        <end position="121"/>
    </location>
    <ligand>
        <name>S-adenosyl-L-methionine</name>
        <dbReference type="ChEBI" id="CHEBI:59789"/>
    </ligand>
</feature>
<keyword evidence="2 5" id="KW-0808">Transferase</keyword>
<dbReference type="FunFam" id="1.10.8.10:FF:000032">
    <property type="entry name" value="Release factor glutamine methyltransferase"/>
    <property type="match status" value="1"/>
</dbReference>
<feature type="domain" description="Methyltransferase" evidence="6">
    <location>
        <begin position="109"/>
        <end position="250"/>
    </location>
</feature>
<reference evidence="8 9" key="1">
    <citation type="submission" date="2019-02" db="EMBL/GenBank/DDBJ databases">
        <authorList>
            <person name="Manzano-Marin A."/>
            <person name="Manzano-Marin A."/>
        </authorList>
    </citation>
    <scope>NUCLEOTIDE SEQUENCE [LARGE SCALE GENOMIC DNA]</scope>
    <source>
        <strain evidence="8 9">ErCikochiana</strain>
    </source>
</reference>
<evidence type="ECO:0000313" key="8">
    <source>
        <dbReference type="EMBL" id="VFP83173.1"/>
    </source>
</evidence>
<comment type="catalytic activity">
    <reaction evidence="4 5">
        <text>L-glutaminyl-[peptide chain release factor] + S-adenosyl-L-methionine = N(5)-methyl-L-glutaminyl-[peptide chain release factor] + S-adenosyl-L-homocysteine + H(+)</text>
        <dbReference type="Rhea" id="RHEA:42896"/>
        <dbReference type="Rhea" id="RHEA-COMP:10271"/>
        <dbReference type="Rhea" id="RHEA-COMP:10272"/>
        <dbReference type="ChEBI" id="CHEBI:15378"/>
        <dbReference type="ChEBI" id="CHEBI:30011"/>
        <dbReference type="ChEBI" id="CHEBI:57856"/>
        <dbReference type="ChEBI" id="CHEBI:59789"/>
        <dbReference type="ChEBI" id="CHEBI:61891"/>
        <dbReference type="EC" id="2.1.1.297"/>
    </reaction>
</comment>
<dbReference type="Gene3D" id="3.40.50.150">
    <property type="entry name" value="Vaccinia Virus protein VP39"/>
    <property type="match status" value="1"/>
</dbReference>
<dbReference type="GO" id="GO:0102559">
    <property type="term" value="F:peptide chain release factor N(5)-glutamine methyltransferase activity"/>
    <property type="evidence" value="ECO:0007669"/>
    <property type="project" value="UniProtKB-EC"/>
</dbReference>
<dbReference type="InterPro" id="IPR029063">
    <property type="entry name" value="SAM-dependent_MTases_sf"/>
</dbReference>
<feature type="domain" description="Release factor glutamine methyltransferase N-terminal" evidence="7">
    <location>
        <begin position="5"/>
        <end position="73"/>
    </location>
</feature>
<dbReference type="FunFam" id="3.40.50.150:FF:000053">
    <property type="entry name" value="Release factor glutamine methyltransferase"/>
    <property type="match status" value="1"/>
</dbReference>
<feature type="binding site" evidence="5">
    <location>
        <position position="168"/>
    </location>
    <ligand>
        <name>S-adenosyl-L-methionine</name>
        <dbReference type="ChEBI" id="CHEBI:59789"/>
    </ligand>
</feature>
<dbReference type="Pfam" id="PF13847">
    <property type="entry name" value="Methyltransf_31"/>
    <property type="match status" value="1"/>
</dbReference>
<dbReference type="CDD" id="cd02440">
    <property type="entry name" value="AdoMet_MTases"/>
    <property type="match status" value="1"/>
</dbReference>
<dbReference type="PANTHER" id="PTHR18895:SF74">
    <property type="entry name" value="MTRF1L RELEASE FACTOR GLUTAMINE METHYLTRANSFERASE"/>
    <property type="match status" value="1"/>
</dbReference>
<dbReference type="Gene3D" id="1.10.8.10">
    <property type="entry name" value="DNA helicase RuvA subunit, C-terminal domain"/>
    <property type="match status" value="1"/>
</dbReference>
<feature type="binding site" evidence="5">
    <location>
        <position position="140"/>
    </location>
    <ligand>
        <name>S-adenosyl-L-methionine</name>
        <dbReference type="ChEBI" id="CHEBI:59789"/>
    </ligand>
</feature>
<dbReference type="NCBIfam" id="TIGR00536">
    <property type="entry name" value="hemK_fam"/>
    <property type="match status" value="1"/>
</dbReference>
<evidence type="ECO:0000256" key="5">
    <source>
        <dbReference type="HAMAP-Rule" id="MF_02126"/>
    </source>
</evidence>
<evidence type="ECO:0000259" key="7">
    <source>
        <dbReference type="Pfam" id="PF17827"/>
    </source>
</evidence>
<evidence type="ECO:0000313" key="9">
    <source>
        <dbReference type="Proteomes" id="UP000294368"/>
    </source>
</evidence>
<dbReference type="AlphaFoldDB" id="A0A451DA33"/>
<organism evidence="8 9">
    <name type="scientific">Candidatus Erwinia haradaeae</name>
    <dbReference type="NCBI Taxonomy" id="1922217"/>
    <lineage>
        <taxon>Bacteria</taxon>
        <taxon>Pseudomonadati</taxon>
        <taxon>Pseudomonadota</taxon>
        <taxon>Gammaproteobacteria</taxon>
        <taxon>Enterobacterales</taxon>
        <taxon>Erwiniaceae</taxon>
        <taxon>Erwinia</taxon>
    </lineage>
</organism>
<dbReference type="NCBIfam" id="TIGR03534">
    <property type="entry name" value="RF_mod_PrmC"/>
    <property type="match status" value="1"/>
</dbReference>
<dbReference type="InterPro" id="IPR019874">
    <property type="entry name" value="RF_methyltr_PrmC"/>
</dbReference>